<dbReference type="GO" id="GO:0005615">
    <property type="term" value="C:extracellular space"/>
    <property type="evidence" value="ECO:0007669"/>
    <property type="project" value="TreeGrafter"/>
</dbReference>
<dbReference type="InterPro" id="IPR045357">
    <property type="entry name" value="Aminopeptidase_N-like_N"/>
</dbReference>
<dbReference type="Gene3D" id="2.60.40.1730">
    <property type="entry name" value="tricorn interacting facor f3 domain"/>
    <property type="match status" value="1"/>
</dbReference>
<dbReference type="Gene3D" id="1.10.10.10">
    <property type="entry name" value="Winged helix-like DNA-binding domain superfamily/Winged helix DNA-binding domain"/>
    <property type="match status" value="1"/>
</dbReference>
<dbReference type="eggNOG" id="COG0308">
    <property type="taxonomic scope" value="Bacteria"/>
</dbReference>
<name>A0A178LXH4_MYCIR</name>
<dbReference type="GO" id="GO:0006355">
    <property type="term" value="P:regulation of DNA-templated transcription"/>
    <property type="evidence" value="ECO:0007669"/>
    <property type="project" value="InterPro"/>
</dbReference>
<reference evidence="3 4" key="1">
    <citation type="submission" date="2016-04" db="EMBL/GenBank/DDBJ databases">
        <title>Draft Genome Sequences of Staphylococcus capitis Strain H36, S. capitis Strain H65, S. cohnii Strain H62, S. hominis Strain H69, Mycobacterium iranicum Strain H39, Plantibacter sp. Strain H53, Pseudomonas oryzihabitans Strain H72, and Microbacterium sp. Strain H83, isolated from residential settings.</title>
        <authorList>
            <person name="Lymperopoulou D."/>
            <person name="Adams R.I."/>
            <person name="Lindow S."/>
            <person name="Coil D.A."/>
            <person name="Jospin G."/>
            <person name="Eisen J.A."/>
        </authorList>
    </citation>
    <scope>NUCLEOTIDE SEQUENCE [LARGE SCALE GENOMIC DNA]</scope>
    <source>
        <strain evidence="3 4">H39</strain>
    </source>
</reference>
<proteinExistence type="inferred from homology"/>
<dbReference type="NCBIfam" id="TIGR02412">
    <property type="entry name" value="pepN_strep_liv"/>
    <property type="match status" value="1"/>
</dbReference>
<dbReference type="SUPFAM" id="SSF63737">
    <property type="entry name" value="Leukotriene A4 hydrolase N-terminal domain"/>
    <property type="match status" value="1"/>
</dbReference>
<dbReference type="InterPro" id="IPR027268">
    <property type="entry name" value="Peptidase_M4/M1_CTD_sf"/>
</dbReference>
<dbReference type="PANTHER" id="PTHR11533:SF174">
    <property type="entry name" value="PUROMYCIN-SENSITIVE AMINOPEPTIDASE-RELATED"/>
    <property type="match status" value="1"/>
</dbReference>
<keyword evidence="3" id="KW-0031">Aminopeptidase</keyword>
<protein>
    <submittedName>
        <fullName evidence="3">Aminopeptidase N</fullName>
    </submittedName>
</protein>
<dbReference type="InterPro" id="IPR000792">
    <property type="entry name" value="Tscrpt_reg_LuxR_C"/>
</dbReference>
<organism evidence="3 4">
    <name type="scientific">Mycolicibacterium iranicum</name>
    <name type="common">Mycobacterium iranicum</name>
    <dbReference type="NCBI Taxonomy" id="912594"/>
    <lineage>
        <taxon>Bacteria</taxon>
        <taxon>Bacillati</taxon>
        <taxon>Actinomycetota</taxon>
        <taxon>Actinomycetes</taxon>
        <taxon>Mycobacteriales</taxon>
        <taxon>Mycobacteriaceae</taxon>
        <taxon>Mycolicibacterium</taxon>
    </lineage>
</organism>
<sequence>MALPNLTRDQAAERAALVTVDSYRIVLDLTEGNGKPSERTFRSVTTVEFDALAGADTYIDLAAERVRSATLNGVDIDVSGYDESAGILLTGLAAHNILVVDADCLYSNTGEGLHRFVDPVDEEVYLYSQFETADAKRMFACFDQPDLKAAFDITVTAPPHWEVISNGATIDVAEGWSPVTEREKKIAALSEAGKSTQQIADELVLSQRTVEADLYRILEHAGPAKRHTFKATPRMSTYLVALIAGPYARWDDVYSDDHGDIPLGIFCRKSLADYMDAERLFTETKQGFGFYHNNFGTPYAFGKYDQLFVPEFNAGAMENAGAVTFLEDYVFRSKVTRYSYERRAETVLHEMAHMWFGDLVTMQWWDDLWLNESFATFASVLCQAEATEYTQAWTTFANVEKSWAYRQDQLPSTHPVAADIPDLHAVEVNFDGITYAKGASVLKQLVAYVGLEAFLAGLRDYFRDHAFGNATFGDLLGALEKSSGRDLSGWGRQWLKTTGLNTLRPDFDVDADGKFTRFVIDQGGAKPGEGETRVHRLAVGIYDDDNSGKLVRVHREELDIEGSTTEVPALHGVSRGKLILLNDDDLTYCSLRLDPDSLQTVLTRIADIAEPLPRTLAWSAAWEMTRDAELRARDFVALVISGLHAETEVGVAQRLVLQAQTALGSYADPGWAAENGWPAFGDALLDLARESQPGSDHQLAFVNAVCSSVLSPNHVAVLETLLDNEPAAVNLTGLVVDTDLRWRIVTALARAGVIDADGTQTPFIDAEAANDPTAAGRRQAAAAAAARPQAAVKDAAWEQVVEDDTLANITARAIIGGFVQPGQGEVLAPFRDRYFGAISGVWERRSSEVAQTVVVGLYPSWEISRDALSAADTFLSDPGVPPALRRLVLEGRAGVERSLRAREFDVS</sequence>
<dbReference type="GO" id="GO:0042277">
    <property type="term" value="F:peptide binding"/>
    <property type="evidence" value="ECO:0007669"/>
    <property type="project" value="TreeGrafter"/>
</dbReference>
<feature type="domain" description="HTH luxR-type" evidence="2">
    <location>
        <begin position="176"/>
        <end position="221"/>
    </location>
</feature>
<dbReference type="Pfam" id="PF17900">
    <property type="entry name" value="Peptidase_M1_N"/>
    <property type="match status" value="1"/>
</dbReference>
<dbReference type="SUPFAM" id="SSF55486">
    <property type="entry name" value="Metalloproteases ('zincins'), catalytic domain"/>
    <property type="match status" value="1"/>
</dbReference>
<dbReference type="SUPFAM" id="SSF46894">
    <property type="entry name" value="C-terminal effector domain of the bipartite response regulators"/>
    <property type="match status" value="1"/>
</dbReference>
<dbReference type="GO" id="GO:0005737">
    <property type="term" value="C:cytoplasm"/>
    <property type="evidence" value="ECO:0007669"/>
    <property type="project" value="TreeGrafter"/>
</dbReference>
<dbReference type="SMART" id="SM00421">
    <property type="entry name" value="HTH_LUXR"/>
    <property type="match status" value="1"/>
</dbReference>
<dbReference type="Pfam" id="PF00196">
    <property type="entry name" value="GerE"/>
    <property type="match status" value="1"/>
</dbReference>
<dbReference type="InterPro" id="IPR042097">
    <property type="entry name" value="Aminopeptidase_N-like_N_sf"/>
</dbReference>
<dbReference type="Proteomes" id="UP000078396">
    <property type="component" value="Unassembled WGS sequence"/>
</dbReference>
<dbReference type="PANTHER" id="PTHR11533">
    <property type="entry name" value="PROTEASE M1 ZINC METALLOPROTEASE"/>
    <property type="match status" value="1"/>
</dbReference>
<dbReference type="AlphaFoldDB" id="A0A178LXH4"/>
<dbReference type="FunFam" id="1.10.390.10:FF:000004">
    <property type="entry name" value="Aminopeptidase N"/>
    <property type="match status" value="1"/>
</dbReference>
<dbReference type="GO" id="GO:0008270">
    <property type="term" value="F:zinc ion binding"/>
    <property type="evidence" value="ECO:0007669"/>
    <property type="project" value="InterPro"/>
</dbReference>
<dbReference type="InterPro" id="IPR050344">
    <property type="entry name" value="Peptidase_M1_aminopeptidases"/>
</dbReference>
<dbReference type="STRING" id="912594.AWC12_20855"/>
<dbReference type="InterPro" id="IPR012778">
    <property type="entry name" value="Pept_M1_aminopeptidase"/>
</dbReference>
<evidence type="ECO:0000313" key="4">
    <source>
        <dbReference type="Proteomes" id="UP000078396"/>
    </source>
</evidence>
<keyword evidence="3" id="KW-0378">Hydrolase</keyword>
<evidence type="ECO:0000313" key="3">
    <source>
        <dbReference type="EMBL" id="OAN38732.1"/>
    </source>
</evidence>
<accession>A0A178LXH4</accession>
<dbReference type="GO" id="GO:0006508">
    <property type="term" value="P:proteolysis"/>
    <property type="evidence" value="ECO:0007669"/>
    <property type="project" value="InterPro"/>
</dbReference>
<evidence type="ECO:0000259" key="2">
    <source>
        <dbReference type="SMART" id="SM00421"/>
    </source>
</evidence>
<dbReference type="EMBL" id="LWCS01000021">
    <property type="protein sequence ID" value="OAN38732.1"/>
    <property type="molecule type" value="Genomic_DNA"/>
</dbReference>
<dbReference type="OrthoDB" id="100605at2"/>
<keyword evidence="3" id="KW-0645">Protease</keyword>
<dbReference type="InterPro" id="IPR016032">
    <property type="entry name" value="Sig_transdc_resp-reg_C-effctor"/>
</dbReference>
<dbReference type="InterPro" id="IPR036388">
    <property type="entry name" value="WH-like_DNA-bd_sf"/>
</dbReference>
<dbReference type="Pfam" id="PF11838">
    <property type="entry name" value="ERAP1_C"/>
    <property type="match status" value="1"/>
</dbReference>
<dbReference type="Gene3D" id="1.10.390.10">
    <property type="entry name" value="Neutral Protease Domain 2"/>
    <property type="match status" value="1"/>
</dbReference>
<dbReference type="GO" id="GO:0003677">
    <property type="term" value="F:DNA binding"/>
    <property type="evidence" value="ECO:0007669"/>
    <property type="project" value="InterPro"/>
</dbReference>
<dbReference type="Pfam" id="PF01433">
    <property type="entry name" value="Peptidase_M1"/>
    <property type="match status" value="1"/>
</dbReference>
<dbReference type="RefSeq" id="WP_082909241.1">
    <property type="nucleotide sequence ID" value="NZ_LWCS01000021.1"/>
</dbReference>
<dbReference type="InterPro" id="IPR024571">
    <property type="entry name" value="ERAP1-like_C_dom"/>
</dbReference>
<dbReference type="GO" id="GO:0016020">
    <property type="term" value="C:membrane"/>
    <property type="evidence" value="ECO:0007669"/>
    <property type="project" value="TreeGrafter"/>
</dbReference>
<dbReference type="GO" id="GO:0043171">
    <property type="term" value="P:peptide catabolic process"/>
    <property type="evidence" value="ECO:0007669"/>
    <property type="project" value="TreeGrafter"/>
</dbReference>
<comment type="similarity">
    <text evidence="1">Belongs to the peptidase M1 family.</text>
</comment>
<dbReference type="GO" id="GO:0070006">
    <property type="term" value="F:metalloaminopeptidase activity"/>
    <property type="evidence" value="ECO:0007669"/>
    <property type="project" value="TreeGrafter"/>
</dbReference>
<gene>
    <name evidence="3" type="ORF">A4X20_05400</name>
</gene>
<evidence type="ECO:0000256" key="1">
    <source>
        <dbReference type="ARBA" id="ARBA00010136"/>
    </source>
</evidence>
<dbReference type="CDD" id="cd09602">
    <property type="entry name" value="M1_APN"/>
    <property type="match status" value="1"/>
</dbReference>
<dbReference type="InterPro" id="IPR014782">
    <property type="entry name" value="Peptidase_M1_dom"/>
</dbReference>
<comment type="caution">
    <text evidence="3">The sequence shown here is derived from an EMBL/GenBank/DDBJ whole genome shotgun (WGS) entry which is preliminary data.</text>
</comment>